<comment type="caution">
    <text evidence="2">The sequence shown here is derived from an EMBL/GenBank/DDBJ whole genome shotgun (WGS) entry which is preliminary data.</text>
</comment>
<feature type="compositionally biased region" description="Polar residues" evidence="1">
    <location>
        <begin position="102"/>
        <end position="121"/>
    </location>
</feature>
<accession>A0AAU9W395</accession>
<feature type="region of interest" description="Disordered" evidence="1">
    <location>
        <begin position="155"/>
        <end position="188"/>
    </location>
</feature>
<feature type="region of interest" description="Disordered" evidence="1">
    <location>
        <begin position="101"/>
        <end position="121"/>
    </location>
</feature>
<keyword evidence="3" id="KW-1185">Reference proteome</keyword>
<protein>
    <submittedName>
        <fullName evidence="2">Uncharacterized protein</fullName>
    </submittedName>
</protein>
<organism evidence="2 3">
    <name type="scientific">Pocillopora meandrina</name>
    <dbReference type="NCBI Taxonomy" id="46732"/>
    <lineage>
        <taxon>Eukaryota</taxon>
        <taxon>Metazoa</taxon>
        <taxon>Cnidaria</taxon>
        <taxon>Anthozoa</taxon>
        <taxon>Hexacorallia</taxon>
        <taxon>Scleractinia</taxon>
        <taxon>Astrocoeniina</taxon>
        <taxon>Pocilloporidae</taxon>
        <taxon>Pocillopora</taxon>
    </lineage>
</organism>
<evidence type="ECO:0000313" key="3">
    <source>
        <dbReference type="Proteomes" id="UP001159428"/>
    </source>
</evidence>
<feature type="non-terminal residue" evidence="2">
    <location>
        <position position="1"/>
    </location>
</feature>
<name>A0AAU9W395_9CNID</name>
<dbReference type="EMBL" id="CALNXJ010000007">
    <property type="protein sequence ID" value="CAH3044776.1"/>
    <property type="molecule type" value="Genomic_DNA"/>
</dbReference>
<sequence>QANVLYQHHGWDVVVLYFNRHSKGTSVHTYRTPGAGQKFVGKNKQNASKYGLVTTRLYKQFSKEFHGSEHTIDDEPEDPSITVSVKNGTMSVVCTGVKPVSQDGNEANESQECSAEQPQQMTGAGGATIINQVPADIAQEQQLDGVGEATTSNQVVAQRAGPEQVDEDGSRGGGARHGQLDDGSSWAGRACSGQVDECGRVAAGRGQVDNGSNQARRVGHDKGDDVGSRVGGAGRCQVNGSCIRAGGNQNGQVDDCEGRGVVAEREQVPAGKESDAVAYVVDGEILSVGIVDRNRDTLHGHKIERGMVCVLITYLTKPLVPAP</sequence>
<reference evidence="2 3" key="1">
    <citation type="submission" date="2022-05" db="EMBL/GenBank/DDBJ databases">
        <authorList>
            <consortium name="Genoscope - CEA"/>
            <person name="William W."/>
        </authorList>
    </citation>
    <scope>NUCLEOTIDE SEQUENCE [LARGE SCALE GENOMIC DNA]</scope>
</reference>
<feature type="non-terminal residue" evidence="2">
    <location>
        <position position="323"/>
    </location>
</feature>
<evidence type="ECO:0000256" key="1">
    <source>
        <dbReference type="SAM" id="MobiDB-lite"/>
    </source>
</evidence>
<proteinExistence type="predicted"/>
<gene>
    <name evidence="2" type="ORF">PMEA_00031381</name>
</gene>
<feature type="compositionally biased region" description="Basic and acidic residues" evidence="1">
    <location>
        <begin position="218"/>
        <end position="227"/>
    </location>
</feature>
<feature type="region of interest" description="Disordered" evidence="1">
    <location>
        <begin position="203"/>
        <end position="227"/>
    </location>
</feature>
<dbReference type="Proteomes" id="UP001159428">
    <property type="component" value="Unassembled WGS sequence"/>
</dbReference>
<dbReference type="AlphaFoldDB" id="A0AAU9W395"/>
<evidence type="ECO:0000313" key="2">
    <source>
        <dbReference type="EMBL" id="CAH3044776.1"/>
    </source>
</evidence>